<accession>A0A540WPH6</accession>
<dbReference type="GO" id="GO:0044781">
    <property type="term" value="P:bacterial-type flagellum organization"/>
    <property type="evidence" value="ECO:0007669"/>
    <property type="project" value="InterPro"/>
</dbReference>
<protein>
    <submittedName>
        <fullName evidence="8">FliO/MopB family protein</fullName>
    </submittedName>
</protein>
<dbReference type="Pfam" id="PF04347">
    <property type="entry name" value="FliO"/>
    <property type="match status" value="1"/>
</dbReference>
<dbReference type="AlphaFoldDB" id="A0A540WPH6"/>
<feature type="compositionally biased region" description="Polar residues" evidence="6">
    <location>
        <begin position="1"/>
        <end position="10"/>
    </location>
</feature>
<evidence type="ECO:0000256" key="4">
    <source>
        <dbReference type="ARBA" id="ARBA00022989"/>
    </source>
</evidence>
<keyword evidence="4 7" id="KW-1133">Transmembrane helix</keyword>
<evidence type="ECO:0000256" key="5">
    <source>
        <dbReference type="ARBA" id="ARBA00023136"/>
    </source>
</evidence>
<dbReference type="Proteomes" id="UP000315369">
    <property type="component" value="Unassembled WGS sequence"/>
</dbReference>
<reference evidence="8 9" key="1">
    <citation type="submission" date="2019-06" db="EMBL/GenBank/DDBJ databases">
        <authorList>
            <person name="Livingstone P."/>
            <person name="Whitworth D."/>
        </authorList>
    </citation>
    <scope>NUCLEOTIDE SEQUENCE [LARGE SCALE GENOMIC DNA]</scope>
    <source>
        <strain evidence="8 9">AM401</strain>
    </source>
</reference>
<proteinExistence type="predicted"/>
<name>A0A540WPH6_9BACT</name>
<gene>
    <name evidence="8" type="ORF">FJV41_37815</name>
</gene>
<evidence type="ECO:0000256" key="2">
    <source>
        <dbReference type="ARBA" id="ARBA00022475"/>
    </source>
</evidence>
<sequence>MPGSTASTVLPTPAEGSTEASASAVPGAVPGSAPTPEASAASRQKTPGAEPRWEDPALEGAAAATEAEAEPESMGWMLIRTLLVLGAVVASIYLTLNVGLRRLMGLQGAVPGKQTVVTVVERLTLDPKRALFVVKAADEYLLVGGGEAGLQLLSKLDSEAVERIRAQRPQTNVVPLSPFLQKLLSRRSGGSSSQPPGA</sequence>
<evidence type="ECO:0000256" key="6">
    <source>
        <dbReference type="SAM" id="MobiDB-lite"/>
    </source>
</evidence>
<evidence type="ECO:0000256" key="1">
    <source>
        <dbReference type="ARBA" id="ARBA00004236"/>
    </source>
</evidence>
<comment type="subcellular location">
    <subcellularLocation>
        <location evidence="1">Cell membrane</location>
    </subcellularLocation>
</comment>
<evidence type="ECO:0000313" key="8">
    <source>
        <dbReference type="EMBL" id="TQF10767.1"/>
    </source>
</evidence>
<feature type="region of interest" description="Disordered" evidence="6">
    <location>
        <begin position="1"/>
        <end position="53"/>
    </location>
</feature>
<keyword evidence="3 7" id="KW-0812">Transmembrane</keyword>
<feature type="transmembrane region" description="Helical" evidence="7">
    <location>
        <begin position="77"/>
        <end position="96"/>
    </location>
</feature>
<evidence type="ECO:0000256" key="7">
    <source>
        <dbReference type="SAM" id="Phobius"/>
    </source>
</evidence>
<keyword evidence="5 7" id="KW-0472">Membrane</keyword>
<dbReference type="GO" id="GO:0016020">
    <property type="term" value="C:membrane"/>
    <property type="evidence" value="ECO:0007669"/>
    <property type="project" value="InterPro"/>
</dbReference>
<organism evidence="8 9">
    <name type="scientific">Myxococcus llanfairpwllgwyngyllgogerychwyrndrobwllllantysiliogogogochensis</name>
    <dbReference type="NCBI Taxonomy" id="2590453"/>
    <lineage>
        <taxon>Bacteria</taxon>
        <taxon>Pseudomonadati</taxon>
        <taxon>Myxococcota</taxon>
        <taxon>Myxococcia</taxon>
        <taxon>Myxococcales</taxon>
        <taxon>Cystobacterineae</taxon>
        <taxon>Myxococcaceae</taxon>
        <taxon>Myxococcus</taxon>
    </lineage>
</organism>
<evidence type="ECO:0000313" key="9">
    <source>
        <dbReference type="Proteomes" id="UP000315369"/>
    </source>
</evidence>
<keyword evidence="9" id="KW-1185">Reference proteome</keyword>
<dbReference type="InterPro" id="IPR022781">
    <property type="entry name" value="Flagellar_biosynth_FliO"/>
</dbReference>
<keyword evidence="2" id="KW-1003">Cell membrane</keyword>
<dbReference type="OrthoDB" id="5519924at2"/>
<dbReference type="EMBL" id="VIFM01000231">
    <property type="protein sequence ID" value="TQF10767.1"/>
    <property type="molecule type" value="Genomic_DNA"/>
</dbReference>
<evidence type="ECO:0000256" key="3">
    <source>
        <dbReference type="ARBA" id="ARBA00022692"/>
    </source>
</evidence>
<comment type="caution">
    <text evidence="8">The sequence shown here is derived from an EMBL/GenBank/DDBJ whole genome shotgun (WGS) entry which is preliminary data.</text>
</comment>